<name>A0A9P5P969_9AGAR</name>
<dbReference type="Proteomes" id="UP000772434">
    <property type="component" value="Unassembled WGS sequence"/>
</dbReference>
<organism evidence="1 2">
    <name type="scientific">Rhodocollybia butyracea</name>
    <dbReference type="NCBI Taxonomy" id="206335"/>
    <lineage>
        <taxon>Eukaryota</taxon>
        <taxon>Fungi</taxon>
        <taxon>Dikarya</taxon>
        <taxon>Basidiomycota</taxon>
        <taxon>Agaricomycotina</taxon>
        <taxon>Agaricomycetes</taxon>
        <taxon>Agaricomycetidae</taxon>
        <taxon>Agaricales</taxon>
        <taxon>Marasmiineae</taxon>
        <taxon>Omphalotaceae</taxon>
        <taxon>Rhodocollybia</taxon>
    </lineage>
</organism>
<evidence type="ECO:0000313" key="1">
    <source>
        <dbReference type="EMBL" id="KAF9052552.1"/>
    </source>
</evidence>
<dbReference type="EMBL" id="JADNRY010000450">
    <property type="protein sequence ID" value="KAF9052552.1"/>
    <property type="molecule type" value="Genomic_DNA"/>
</dbReference>
<gene>
    <name evidence="1" type="ORF">BDP27DRAFT_1433792</name>
</gene>
<keyword evidence="2" id="KW-1185">Reference proteome</keyword>
<proteinExistence type="predicted"/>
<dbReference type="AlphaFoldDB" id="A0A9P5P969"/>
<protein>
    <submittedName>
        <fullName evidence="1">Uncharacterized protein</fullName>
    </submittedName>
</protein>
<evidence type="ECO:0000313" key="2">
    <source>
        <dbReference type="Proteomes" id="UP000772434"/>
    </source>
</evidence>
<sequence length="144" mass="16612">MKERGDLFRKLTRTDQREFIIGTSGVAMKAAHVINAIRPNRHNKNAKAALKKVVEGYLITLWFNQGRDYCLDSRPNLILWDNINHCRLDLNGAIVISPGKTRLSRVYRQLSMDNDKWESRMNNGGNQGRNLDMHKFPYNVGTIK</sequence>
<reference evidence="1" key="1">
    <citation type="submission" date="2020-11" db="EMBL/GenBank/DDBJ databases">
        <authorList>
            <consortium name="DOE Joint Genome Institute"/>
            <person name="Ahrendt S."/>
            <person name="Riley R."/>
            <person name="Andreopoulos W."/>
            <person name="Labutti K."/>
            <person name="Pangilinan J."/>
            <person name="Ruiz-Duenas F.J."/>
            <person name="Barrasa J.M."/>
            <person name="Sanchez-Garcia M."/>
            <person name="Camarero S."/>
            <person name="Miyauchi S."/>
            <person name="Serrano A."/>
            <person name="Linde D."/>
            <person name="Babiker R."/>
            <person name="Drula E."/>
            <person name="Ayuso-Fernandez I."/>
            <person name="Pacheco R."/>
            <person name="Padilla G."/>
            <person name="Ferreira P."/>
            <person name="Barriuso J."/>
            <person name="Kellner H."/>
            <person name="Castanera R."/>
            <person name="Alfaro M."/>
            <person name="Ramirez L."/>
            <person name="Pisabarro A.G."/>
            <person name="Kuo A."/>
            <person name="Tritt A."/>
            <person name="Lipzen A."/>
            <person name="He G."/>
            <person name="Yan M."/>
            <person name="Ng V."/>
            <person name="Cullen D."/>
            <person name="Martin F."/>
            <person name="Rosso M.-N."/>
            <person name="Henrissat B."/>
            <person name="Hibbett D."/>
            <person name="Martinez A.T."/>
            <person name="Grigoriev I.V."/>
        </authorList>
    </citation>
    <scope>NUCLEOTIDE SEQUENCE</scope>
    <source>
        <strain evidence="1">AH 40177</strain>
    </source>
</reference>
<comment type="caution">
    <text evidence="1">The sequence shown here is derived from an EMBL/GenBank/DDBJ whole genome shotgun (WGS) entry which is preliminary data.</text>
</comment>
<accession>A0A9P5P969</accession>